<keyword evidence="4" id="KW-0158">Chromosome</keyword>
<dbReference type="FunFam" id="2.40.50.140:FF:000303">
    <property type="entry name" value="Protection of telomeres protein 1"/>
    <property type="match status" value="1"/>
</dbReference>
<dbReference type="SUPFAM" id="SSF50249">
    <property type="entry name" value="Nucleic acid-binding proteins"/>
    <property type="match status" value="2"/>
</dbReference>
<feature type="compositionally biased region" description="Basic and acidic residues" evidence="8">
    <location>
        <begin position="403"/>
        <end position="414"/>
    </location>
</feature>
<dbReference type="Gene3D" id="2.40.50.140">
    <property type="entry name" value="Nucleic acid-binding proteins"/>
    <property type="match status" value="3"/>
</dbReference>
<keyword evidence="5" id="KW-0779">Telomere</keyword>
<dbReference type="GO" id="GO:0010521">
    <property type="term" value="F:telomerase inhibitor activity"/>
    <property type="evidence" value="ECO:0007669"/>
    <property type="project" value="TreeGrafter"/>
</dbReference>
<dbReference type="InterPro" id="IPR012340">
    <property type="entry name" value="NA-bd_OB-fold"/>
</dbReference>
<comment type="similarity">
    <text evidence="3">Belongs to the telombin family.</text>
</comment>
<evidence type="ECO:0000256" key="1">
    <source>
        <dbReference type="ARBA" id="ARBA00004123"/>
    </source>
</evidence>
<keyword evidence="6" id="KW-0238">DNA-binding</keyword>
<dbReference type="InterPro" id="IPR032042">
    <property type="entry name" value="POT1PC"/>
</dbReference>
<dbReference type="AlphaFoldDB" id="A0A420HDF5"/>
<dbReference type="EMBL" id="MCBQ01020153">
    <property type="protein sequence ID" value="RKF55459.1"/>
    <property type="molecule type" value="Genomic_DNA"/>
</dbReference>
<feature type="region of interest" description="Disordered" evidence="8">
    <location>
        <begin position="617"/>
        <end position="659"/>
    </location>
</feature>
<keyword evidence="11" id="KW-1185">Reference proteome</keyword>
<evidence type="ECO:0000256" key="4">
    <source>
        <dbReference type="ARBA" id="ARBA00022454"/>
    </source>
</evidence>
<evidence type="ECO:0000256" key="8">
    <source>
        <dbReference type="SAM" id="MobiDB-lite"/>
    </source>
</evidence>
<evidence type="ECO:0000256" key="2">
    <source>
        <dbReference type="ARBA" id="ARBA00004574"/>
    </source>
</evidence>
<evidence type="ECO:0000256" key="3">
    <source>
        <dbReference type="ARBA" id="ARBA00008442"/>
    </source>
</evidence>
<feature type="domain" description="Protection of telomeres protein 1 ssDNA-binding" evidence="9">
    <location>
        <begin position="203"/>
        <end position="361"/>
    </location>
</feature>
<evidence type="ECO:0000256" key="7">
    <source>
        <dbReference type="ARBA" id="ARBA00023242"/>
    </source>
</evidence>
<evidence type="ECO:0000313" key="10">
    <source>
        <dbReference type="EMBL" id="RKF55459.1"/>
    </source>
</evidence>
<keyword evidence="7" id="KW-0539">Nucleus</keyword>
<evidence type="ECO:0000256" key="5">
    <source>
        <dbReference type="ARBA" id="ARBA00022895"/>
    </source>
</evidence>
<dbReference type="GO" id="GO:0016233">
    <property type="term" value="P:telomere capping"/>
    <property type="evidence" value="ECO:0007669"/>
    <property type="project" value="TreeGrafter"/>
</dbReference>
<dbReference type="GO" id="GO:0000783">
    <property type="term" value="C:nuclear telomere cap complex"/>
    <property type="evidence" value="ECO:0007669"/>
    <property type="project" value="TreeGrafter"/>
</dbReference>
<evidence type="ECO:0000259" key="9">
    <source>
        <dbReference type="Pfam" id="PF16686"/>
    </source>
</evidence>
<comment type="caution">
    <text evidence="10">The sequence shown here is derived from an EMBL/GenBank/DDBJ whole genome shotgun (WGS) entry which is preliminary data.</text>
</comment>
<dbReference type="Pfam" id="PF16686">
    <property type="entry name" value="POT1PC"/>
    <property type="match status" value="1"/>
</dbReference>
<feature type="region of interest" description="Disordered" evidence="8">
    <location>
        <begin position="371"/>
        <end position="415"/>
    </location>
</feature>
<dbReference type="GO" id="GO:0098505">
    <property type="term" value="F:G-rich strand telomeric DNA binding"/>
    <property type="evidence" value="ECO:0007669"/>
    <property type="project" value="TreeGrafter"/>
</dbReference>
<dbReference type="PANTHER" id="PTHR14513">
    <property type="entry name" value="PROTECTION OF TELOMERES 1"/>
    <property type="match status" value="1"/>
</dbReference>
<dbReference type="STRING" id="62708.A0A420HDF5"/>
<dbReference type="GO" id="GO:0032210">
    <property type="term" value="P:regulation of telomere maintenance via telomerase"/>
    <property type="evidence" value="ECO:0007669"/>
    <property type="project" value="TreeGrafter"/>
</dbReference>
<organism evidence="10 11">
    <name type="scientific">Golovinomyces cichoracearum</name>
    <dbReference type="NCBI Taxonomy" id="62708"/>
    <lineage>
        <taxon>Eukaryota</taxon>
        <taxon>Fungi</taxon>
        <taxon>Dikarya</taxon>
        <taxon>Ascomycota</taxon>
        <taxon>Pezizomycotina</taxon>
        <taxon>Leotiomycetes</taxon>
        <taxon>Erysiphales</taxon>
        <taxon>Erysiphaceae</taxon>
        <taxon>Golovinomyces</taxon>
    </lineage>
</organism>
<proteinExistence type="inferred from homology"/>
<reference evidence="10 11" key="1">
    <citation type="journal article" date="2018" name="BMC Genomics">
        <title>Comparative genome analyses reveal sequence features reflecting distinct modes of host-adaptation between dicot and monocot powdery mildew.</title>
        <authorList>
            <person name="Wu Y."/>
            <person name="Ma X."/>
            <person name="Pan Z."/>
            <person name="Kale S.D."/>
            <person name="Song Y."/>
            <person name="King H."/>
            <person name="Zhang Q."/>
            <person name="Presley C."/>
            <person name="Deng X."/>
            <person name="Wei C.I."/>
            <person name="Xiao S."/>
        </authorList>
    </citation>
    <scope>NUCLEOTIDE SEQUENCE [LARGE SCALE GENOMIC DNA]</scope>
    <source>
        <strain evidence="10">UMSG3</strain>
    </source>
</reference>
<dbReference type="InterPro" id="IPR028389">
    <property type="entry name" value="POT1"/>
</dbReference>
<name>A0A420HDF5_9PEZI</name>
<comment type="subcellular location">
    <subcellularLocation>
        <location evidence="2">Chromosome</location>
        <location evidence="2">Telomere</location>
    </subcellularLocation>
    <subcellularLocation>
        <location evidence="1">Nucleus</location>
    </subcellularLocation>
</comment>
<dbReference type="PANTHER" id="PTHR14513:SF0">
    <property type="entry name" value="PROTECTION OF TELOMERES PROTEIN 1"/>
    <property type="match status" value="1"/>
</dbReference>
<gene>
    <name evidence="10" type="ORF">GcM3_201007</name>
</gene>
<dbReference type="Proteomes" id="UP000283383">
    <property type="component" value="Unassembled WGS sequence"/>
</dbReference>
<protein>
    <submittedName>
        <fullName evidence="10">Protection of telomeres protein 1</fullName>
    </submittedName>
</protein>
<accession>A0A420HDF5</accession>
<evidence type="ECO:0000313" key="11">
    <source>
        <dbReference type="Proteomes" id="UP000283383"/>
    </source>
</evidence>
<sequence>MTSSQLDGYFSIQQIKDFSEVQIGKGKTLNVIGLINDFKSAISTNGHQLTALPDWKCSIEIVDHSLRDKSTGLEISVFRPPNCMPSTLSVSDVIIVKRAKAQWRNGYISLLTHRQSTIHILPAKDVPEKISDASKVEALWISSSYKHNSDSNLIPSPSVSELKLAISLSKKKSDIIFLASSPELSSRKFQTSSQKKRDKLALVQDLQPGSFYDVIGEVRKLWESSDTMVTVYLSDYTENSRLFQYAPEESLPEFRNGDCEESSETNTSLNKTSCLNPHGKLIIQITLWDSDADFVRRKVDPGNWILIKNVRIKIGPNDIIEGSVHAEEGKDHVQKLIKKNTSSDIDLRWQTALLRKRVWWNKFEEKLTSERKNPSFKAERSKRKNEDDCETSPLKKKNSKQRRREDRARAEKKSARICAKMAAQIQLNKHSKHSLLSQIQKDTHIVQKVHHDYPDKTVVSLSDVLTPCLFSQPGSETVNAPFTNRKYKANVRVVDYFPDLVEDFATVCSAKDRNNLSDDGESDRSNADVKNKWEWRFSLLLEDSSSTTKTKKERIWVVIDNDAAKYLLNIEEAATNLRENSDLLLKVQQQLFQLWGDLEEQKLKNLQEIALSFHLQNTDVGDQPDPDSDNEKEKSNYRLNKTRIPPSDQIRQDSQSVSPNDEFATILEGREARTNTHLNNIAFTCCIQQFGVKVFEDDPTQANAGHRKRWQRMFGLFGTKIL</sequence>
<evidence type="ECO:0000256" key="6">
    <source>
        <dbReference type="ARBA" id="ARBA00023125"/>
    </source>
</evidence>